<dbReference type="PATRIC" id="fig|866536.3.peg.985"/>
<proteinExistence type="predicted"/>
<dbReference type="PANTHER" id="PTHR43196">
    <property type="entry name" value="SULFATE ADENYLYLTRANSFERASE SUBUNIT 2"/>
    <property type="match status" value="1"/>
</dbReference>
<dbReference type="Gene3D" id="3.40.50.620">
    <property type="entry name" value="HUPs"/>
    <property type="match status" value="1"/>
</dbReference>
<dbReference type="SUPFAM" id="SSF52402">
    <property type="entry name" value="Adenine nucleotide alpha hydrolases-like"/>
    <property type="match status" value="1"/>
</dbReference>
<dbReference type="GO" id="GO:0016740">
    <property type="term" value="F:transferase activity"/>
    <property type="evidence" value="ECO:0007669"/>
    <property type="project" value="UniProtKB-KW"/>
</dbReference>
<dbReference type="KEGG" id="bbd:Belba_0959"/>
<dbReference type="NCBIfam" id="TIGR03183">
    <property type="entry name" value="DNA_S_dndC"/>
    <property type="match status" value="1"/>
</dbReference>
<name>I3Z2Y4_BELBD</name>
<dbReference type="PANTHER" id="PTHR43196:SF2">
    <property type="entry name" value="PHOSPHOADENOSINE PHOSPHOSULFATE REDUCTASE"/>
    <property type="match status" value="1"/>
</dbReference>
<keyword evidence="3" id="KW-1185">Reference proteome</keyword>
<dbReference type="AlphaFoldDB" id="I3Z2Y4"/>
<dbReference type="RefSeq" id="WP_014771610.1">
    <property type="nucleotide sequence ID" value="NC_018010.1"/>
</dbReference>
<evidence type="ECO:0000259" key="1">
    <source>
        <dbReference type="Pfam" id="PF01507"/>
    </source>
</evidence>
<feature type="domain" description="Phosphoadenosine phosphosulphate reductase" evidence="1">
    <location>
        <begin position="27"/>
        <end position="251"/>
    </location>
</feature>
<dbReference type="InterPro" id="IPR050128">
    <property type="entry name" value="Sulfate_adenylyltrnsfr_sub2"/>
</dbReference>
<dbReference type="STRING" id="866536.Belba_0959"/>
<protein>
    <submittedName>
        <fullName evidence="2">Putative sulfurtransferase DndC</fullName>
    </submittedName>
</protein>
<reference evidence="3" key="1">
    <citation type="submission" date="2012-06" db="EMBL/GenBank/DDBJ databases">
        <title>The complete genome of Belliella baltica DSM 15883.</title>
        <authorList>
            <person name="Lucas S."/>
            <person name="Copeland A."/>
            <person name="Lapidus A."/>
            <person name="Goodwin L."/>
            <person name="Pitluck S."/>
            <person name="Peters L."/>
            <person name="Mikhailova N."/>
            <person name="Davenport K."/>
            <person name="Kyrpides N."/>
            <person name="Mavromatis K."/>
            <person name="Pagani I."/>
            <person name="Ivanova N."/>
            <person name="Ovchinnikova G."/>
            <person name="Zeytun A."/>
            <person name="Detter J.C."/>
            <person name="Han C."/>
            <person name="Land M."/>
            <person name="Hauser L."/>
            <person name="Markowitz V."/>
            <person name="Cheng J.-F."/>
            <person name="Hugenholtz P."/>
            <person name="Woyke T."/>
            <person name="Wu D."/>
            <person name="Tindall B."/>
            <person name="Pomrenke H."/>
            <person name="Brambilla E."/>
            <person name="Klenk H.-P."/>
            <person name="Eisen J.A."/>
        </authorList>
    </citation>
    <scope>NUCLEOTIDE SEQUENCE [LARGE SCALE GENOMIC DNA]</scope>
    <source>
        <strain evidence="3">DSM 15883 / CIP 108006 / LMG 21964 / BA134</strain>
    </source>
</reference>
<accession>I3Z2Y4</accession>
<dbReference type="OrthoDB" id="9774475at2"/>
<keyword evidence="2" id="KW-0808">Transferase</keyword>
<dbReference type="Pfam" id="PF01507">
    <property type="entry name" value="PAPS_reduct"/>
    <property type="match status" value="1"/>
</dbReference>
<dbReference type="InterPro" id="IPR002500">
    <property type="entry name" value="PAPS_reduct_dom"/>
</dbReference>
<dbReference type="HOGENOM" id="CLU_027799_2_1_10"/>
<evidence type="ECO:0000313" key="2">
    <source>
        <dbReference type="EMBL" id="AFL83602.1"/>
    </source>
</evidence>
<dbReference type="InterPro" id="IPR014729">
    <property type="entry name" value="Rossmann-like_a/b/a_fold"/>
</dbReference>
<gene>
    <name evidence="2" type="ordered locus">Belba_0959</name>
</gene>
<dbReference type="eggNOG" id="COG0175">
    <property type="taxonomic scope" value="Bacteria"/>
</dbReference>
<dbReference type="Proteomes" id="UP000006050">
    <property type="component" value="Chromosome"/>
</dbReference>
<dbReference type="InterPro" id="IPR017598">
    <property type="entry name" value="SulphurTrfase_DndC"/>
</dbReference>
<evidence type="ECO:0000313" key="3">
    <source>
        <dbReference type="Proteomes" id="UP000006050"/>
    </source>
</evidence>
<organism evidence="2 3">
    <name type="scientific">Belliella baltica (strain DSM 15883 / CIP 108006 / LMG 21964 / BA134)</name>
    <dbReference type="NCBI Taxonomy" id="866536"/>
    <lineage>
        <taxon>Bacteria</taxon>
        <taxon>Pseudomonadati</taxon>
        <taxon>Bacteroidota</taxon>
        <taxon>Cytophagia</taxon>
        <taxon>Cytophagales</taxon>
        <taxon>Cyclobacteriaceae</taxon>
        <taxon>Belliella</taxon>
    </lineage>
</organism>
<dbReference type="EMBL" id="CP003281">
    <property type="protein sequence ID" value="AFL83602.1"/>
    <property type="molecule type" value="Genomic_DNA"/>
</dbReference>
<sequence length="431" mass="49970">MLLNLKELEEEIVSQYFEDDGNRPWIIGFSGGKDSTMLLQLVWNSVRQLPQELRKRELYVVCNNTLVENPKILNYTEEVLEKIEKAAFEQSMPVFVVKTTPKLEDSFWVNLIGKGYPAPNNAFRWCTERLKINPTTEFIKNKISEVGEAIILLGTRSEESANRARSMKKHEVDGQRLRKHVLPNAFVYAPIKDVLVTELWQYLNQVPSPWGANNKMLNALYRNANSGDCPLVIDDTTPSCGKSRFGCWVCTVVSKDKSMDALIQNGEEWMEPMAELRDMLVTYRNHPEWRQPTRRDGSDGPGPYFIHKRALILETLLMAQKEVNETEPEISLINYQELVAIQVTWYRDNHFNFSVADIYNKVYGTELTDRDFKDHLIFEKEILKESCTEHPEDYQLINELLKLQKAKTIMVKAKGLQNDLENRLDQFVKSQ</sequence>